<dbReference type="EMBL" id="CP079194">
    <property type="protein sequence ID" value="QXT41277.1"/>
    <property type="molecule type" value="Genomic_DNA"/>
</dbReference>
<dbReference type="RefSeq" id="WP_219004934.1">
    <property type="nucleotide sequence ID" value="NZ_CP079194.1"/>
</dbReference>
<evidence type="ECO:0000313" key="2">
    <source>
        <dbReference type="EMBL" id="QXT41277.1"/>
    </source>
</evidence>
<dbReference type="KEGG" id="gce:KYE46_08725"/>
<feature type="signal peptide" evidence="1">
    <location>
        <begin position="1"/>
        <end position="22"/>
    </location>
</feature>
<accession>A0A8F6TYJ4</accession>
<dbReference type="AlphaFoldDB" id="A0A8F6TYJ4"/>
<evidence type="ECO:0000313" key="3">
    <source>
        <dbReference type="Proteomes" id="UP000825009"/>
    </source>
</evidence>
<gene>
    <name evidence="2" type="ORF">KYE46_08725</name>
</gene>
<proteinExistence type="predicted"/>
<dbReference type="Proteomes" id="UP000825009">
    <property type="component" value="Chromosome"/>
</dbReference>
<organism evidence="2 3">
    <name type="scientific">Gymnodinialimonas ceratoperidinii</name>
    <dbReference type="NCBI Taxonomy" id="2856823"/>
    <lineage>
        <taxon>Bacteria</taxon>
        <taxon>Pseudomonadati</taxon>
        <taxon>Pseudomonadota</taxon>
        <taxon>Alphaproteobacteria</taxon>
        <taxon>Rhodobacterales</taxon>
        <taxon>Paracoccaceae</taxon>
        <taxon>Gymnodinialimonas</taxon>
    </lineage>
</organism>
<reference evidence="2 3" key="1">
    <citation type="submission" date="2021-07" db="EMBL/GenBank/DDBJ databases">
        <title>A novel Jannaschia species isolated from marine dinoflagellate Ceratoperidinium margalefii.</title>
        <authorList>
            <person name="Jiang Y."/>
            <person name="Li Z."/>
        </authorList>
    </citation>
    <scope>NUCLEOTIDE SEQUENCE [LARGE SCALE GENOMIC DNA]</scope>
    <source>
        <strain evidence="2 3">J12C1-MA-4</strain>
    </source>
</reference>
<keyword evidence="1" id="KW-0732">Signal</keyword>
<name>A0A8F6TYJ4_9RHOB</name>
<protein>
    <submittedName>
        <fullName evidence="2">Uncharacterized protein</fullName>
    </submittedName>
</protein>
<feature type="chain" id="PRO_5034462023" evidence="1">
    <location>
        <begin position="23"/>
        <end position="222"/>
    </location>
</feature>
<keyword evidence="3" id="KW-1185">Reference proteome</keyword>
<evidence type="ECO:0000256" key="1">
    <source>
        <dbReference type="SAM" id="SignalP"/>
    </source>
</evidence>
<sequence>MFDTTCAACLCVLVTLPSAATAQAPSATEAETAVLARVIDFLCLDLQPEGLGCETVVLLQSEGTDATADLLVFAQDPSTDRRSVIAARGVVFSGPFDGQRPSLEAAADGTLLLHSEQFAVGRTPWTESLSIREHDGELSIIASAFSMLDRPAGGALSCDVDFVTGAWRVQAERTDSETGAVTQTWDQSGAAAIAPSPIGGWSDEPPIEQCNGVIAEWFAAVP</sequence>